<reference evidence="2" key="2">
    <citation type="submission" date="2021-09" db="EMBL/GenBank/DDBJ databases">
        <authorList>
            <person name="Jia N."/>
            <person name="Wang J."/>
            <person name="Shi W."/>
            <person name="Du L."/>
            <person name="Sun Y."/>
            <person name="Zhan W."/>
            <person name="Jiang J."/>
            <person name="Wang Q."/>
            <person name="Zhang B."/>
            <person name="Ji P."/>
            <person name="Sakyi L.B."/>
            <person name="Cui X."/>
            <person name="Yuan T."/>
            <person name="Jiang B."/>
            <person name="Yang W."/>
            <person name="Lam T.T.-Y."/>
            <person name="Chang Q."/>
            <person name="Ding S."/>
            <person name="Wang X."/>
            <person name="Zhu J."/>
            <person name="Ruan X."/>
            <person name="Zhao L."/>
            <person name="Wei J."/>
            <person name="Que T."/>
            <person name="Du C."/>
            <person name="Cheng J."/>
            <person name="Dai P."/>
            <person name="Han X."/>
            <person name="Huang E."/>
            <person name="Gao Y."/>
            <person name="Liu J."/>
            <person name="Shao H."/>
            <person name="Ye R."/>
            <person name="Li L."/>
            <person name="Wei W."/>
            <person name="Wang X."/>
            <person name="Wang C."/>
            <person name="Huo Q."/>
            <person name="Li W."/>
            <person name="Guo W."/>
            <person name="Chen H."/>
            <person name="Chen S."/>
            <person name="Zhou L."/>
            <person name="Zhou L."/>
            <person name="Ni X."/>
            <person name="Tian J."/>
            <person name="Zhou Y."/>
            <person name="Sheng Y."/>
            <person name="Liu T."/>
            <person name="Pan Y."/>
            <person name="Xia L."/>
            <person name="Li J."/>
            <person name="Zhao F."/>
            <person name="Cao W."/>
        </authorList>
    </citation>
    <scope>NUCLEOTIDE SEQUENCE</scope>
    <source>
        <strain evidence="2">Rmic-2018</strain>
        <tissue evidence="2">Larvae</tissue>
    </source>
</reference>
<feature type="compositionally biased region" description="Basic and acidic residues" evidence="1">
    <location>
        <begin position="162"/>
        <end position="188"/>
    </location>
</feature>
<organism evidence="2 3">
    <name type="scientific">Rhipicephalus microplus</name>
    <name type="common">Cattle tick</name>
    <name type="synonym">Boophilus microplus</name>
    <dbReference type="NCBI Taxonomy" id="6941"/>
    <lineage>
        <taxon>Eukaryota</taxon>
        <taxon>Metazoa</taxon>
        <taxon>Ecdysozoa</taxon>
        <taxon>Arthropoda</taxon>
        <taxon>Chelicerata</taxon>
        <taxon>Arachnida</taxon>
        <taxon>Acari</taxon>
        <taxon>Parasitiformes</taxon>
        <taxon>Ixodida</taxon>
        <taxon>Ixodoidea</taxon>
        <taxon>Ixodidae</taxon>
        <taxon>Rhipicephalinae</taxon>
        <taxon>Rhipicephalus</taxon>
        <taxon>Boophilus</taxon>
    </lineage>
</organism>
<feature type="region of interest" description="Disordered" evidence="1">
    <location>
        <begin position="1"/>
        <end position="40"/>
    </location>
</feature>
<accession>A0A9J6DIM8</accession>
<dbReference type="AlphaFoldDB" id="A0A9J6DIM8"/>
<protein>
    <submittedName>
        <fullName evidence="2">Uncharacterized protein</fullName>
    </submittedName>
</protein>
<reference evidence="2" key="1">
    <citation type="journal article" date="2020" name="Cell">
        <title>Large-Scale Comparative Analyses of Tick Genomes Elucidate Their Genetic Diversity and Vector Capacities.</title>
        <authorList>
            <consortium name="Tick Genome and Microbiome Consortium (TIGMIC)"/>
            <person name="Jia N."/>
            <person name="Wang J."/>
            <person name="Shi W."/>
            <person name="Du L."/>
            <person name="Sun Y."/>
            <person name="Zhan W."/>
            <person name="Jiang J.F."/>
            <person name="Wang Q."/>
            <person name="Zhang B."/>
            <person name="Ji P."/>
            <person name="Bell-Sakyi L."/>
            <person name="Cui X.M."/>
            <person name="Yuan T.T."/>
            <person name="Jiang B.G."/>
            <person name="Yang W.F."/>
            <person name="Lam T.T."/>
            <person name="Chang Q.C."/>
            <person name="Ding S.J."/>
            <person name="Wang X.J."/>
            <person name="Zhu J.G."/>
            <person name="Ruan X.D."/>
            <person name="Zhao L."/>
            <person name="Wei J.T."/>
            <person name="Ye R.Z."/>
            <person name="Que T.C."/>
            <person name="Du C.H."/>
            <person name="Zhou Y.H."/>
            <person name="Cheng J.X."/>
            <person name="Dai P.F."/>
            <person name="Guo W.B."/>
            <person name="Han X.H."/>
            <person name="Huang E.J."/>
            <person name="Li L.F."/>
            <person name="Wei W."/>
            <person name="Gao Y.C."/>
            <person name="Liu J.Z."/>
            <person name="Shao H.Z."/>
            <person name="Wang X."/>
            <person name="Wang C.C."/>
            <person name="Yang T.C."/>
            <person name="Huo Q.B."/>
            <person name="Li W."/>
            <person name="Chen H.Y."/>
            <person name="Chen S.E."/>
            <person name="Zhou L.G."/>
            <person name="Ni X.B."/>
            <person name="Tian J.H."/>
            <person name="Sheng Y."/>
            <person name="Liu T."/>
            <person name="Pan Y.S."/>
            <person name="Xia L.Y."/>
            <person name="Li J."/>
            <person name="Zhao F."/>
            <person name="Cao W.C."/>
        </authorList>
    </citation>
    <scope>NUCLEOTIDE SEQUENCE</scope>
    <source>
        <strain evidence="2">Rmic-2018</strain>
    </source>
</reference>
<feature type="region of interest" description="Disordered" evidence="1">
    <location>
        <begin position="158"/>
        <end position="194"/>
    </location>
</feature>
<proteinExistence type="predicted"/>
<dbReference type="EMBL" id="JABSTU010000009">
    <property type="protein sequence ID" value="KAH8021784.1"/>
    <property type="molecule type" value="Genomic_DNA"/>
</dbReference>
<dbReference type="Proteomes" id="UP000821866">
    <property type="component" value="Chromosome 7"/>
</dbReference>
<evidence type="ECO:0000313" key="2">
    <source>
        <dbReference type="EMBL" id="KAH8021784.1"/>
    </source>
</evidence>
<gene>
    <name evidence="2" type="ORF">HPB51_016863</name>
</gene>
<comment type="caution">
    <text evidence="2">The sequence shown here is derived from an EMBL/GenBank/DDBJ whole genome shotgun (WGS) entry which is preliminary data.</text>
</comment>
<keyword evidence="3" id="KW-1185">Reference proteome</keyword>
<evidence type="ECO:0000313" key="3">
    <source>
        <dbReference type="Proteomes" id="UP000821866"/>
    </source>
</evidence>
<evidence type="ECO:0000256" key="1">
    <source>
        <dbReference type="SAM" id="MobiDB-lite"/>
    </source>
</evidence>
<sequence length="257" mass="28897">MFRSRYRSRSRSQTWNDSTPKTPPHFHSHKSSKSGALGSAIKQAPEHGEVVSAVALLVDVEVHETSKPVVCLWSRRRHNASQTGSNYVYRDGVPFLLRGDVAQPESRLHLEEPGGWVSWPEFEKLRWYQPKLLQRVSKSGRSTVGVWGMITKDGLGPLVRIDGPHGDDKVKGPEPNSGHREPKDEKETPIPPYSLVCTVGNDMNETTVFPEDGLCDYIMLEVLPVKLGGPYPKRVEHFLDVASKHRRTEYGMGFDSE</sequence>
<feature type="compositionally biased region" description="Basic residues" evidence="1">
    <location>
        <begin position="1"/>
        <end position="10"/>
    </location>
</feature>
<name>A0A9J6DIM8_RHIMP</name>